<evidence type="ECO:0000256" key="2">
    <source>
        <dbReference type="SAM" id="Phobius"/>
    </source>
</evidence>
<evidence type="ECO:0000313" key="4">
    <source>
        <dbReference type="Proteomes" id="UP000730482"/>
    </source>
</evidence>
<accession>A0ABS5L2S5</accession>
<dbReference type="RefSeq" id="WP_212018380.1">
    <property type="nucleotide sequence ID" value="NZ_JAAFYZ010000199.1"/>
</dbReference>
<sequence>MTEYEAENVRTLFQDADLDDVPTTRDLIGPAVAWGSGRRRRDRWTALGVTGAVAAVAVAGVVALRPGGEGGSKAVGPGVSVQNQSTAKPSPVKPIAPALIATRQQELLDSLRPYLPAGDRITCQSMNQMNGFCQLLTFTSPTGTSTAQWNAYNQFYEDGPADTKYEHEHTATAAIPLVSGTIDAPGGNIRIQSTDAEAQINVSEKQSLTDPAALTFHTAQYVFTPTGATDPAKSVVLEQTELVREMPWKGKPQVADAHGLWGFNPTGPVLSPEQFAKLVTAPIFPSVFQQLAALQAQADRQGIQQQSSSSH</sequence>
<feature type="region of interest" description="Disordered" evidence="1">
    <location>
        <begin position="69"/>
        <end position="92"/>
    </location>
</feature>
<gene>
    <name evidence="3" type="ORF">KGQ19_37770</name>
</gene>
<keyword evidence="4" id="KW-1185">Reference proteome</keyword>
<keyword evidence="2" id="KW-0472">Membrane</keyword>
<keyword evidence="2" id="KW-0812">Transmembrane</keyword>
<evidence type="ECO:0008006" key="5">
    <source>
        <dbReference type="Google" id="ProtNLM"/>
    </source>
</evidence>
<reference evidence="3 4" key="1">
    <citation type="submission" date="2020-02" db="EMBL/GenBank/DDBJ databases">
        <title>Acidophilic actinobacteria isolated from forest soil.</title>
        <authorList>
            <person name="Golinska P."/>
        </authorList>
    </citation>
    <scope>NUCLEOTIDE SEQUENCE [LARGE SCALE GENOMIC DNA]</scope>
    <source>
        <strain evidence="3 4">NL8</strain>
    </source>
</reference>
<evidence type="ECO:0000256" key="1">
    <source>
        <dbReference type="SAM" id="MobiDB-lite"/>
    </source>
</evidence>
<organism evidence="3 4">
    <name type="scientific">Catenulispora pinistramenti</name>
    <dbReference type="NCBI Taxonomy" id="2705254"/>
    <lineage>
        <taxon>Bacteria</taxon>
        <taxon>Bacillati</taxon>
        <taxon>Actinomycetota</taxon>
        <taxon>Actinomycetes</taxon>
        <taxon>Catenulisporales</taxon>
        <taxon>Catenulisporaceae</taxon>
        <taxon>Catenulispora</taxon>
    </lineage>
</organism>
<comment type="caution">
    <text evidence="3">The sequence shown here is derived from an EMBL/GenBank/DDBJ whole genome shotgun (WGS) entry which is preliminary data.</text>
</comment>
<keyword evidence="2" id="KW-1133">Transmembrane helix</keyword>
<protein>
    <recommendedName>
        <fullName evidence="5">DUF3298 domain-containing protein</fullName>
    </recommendedName>
</protein>
<dbReference type="EMBL" id="JAAFYZ010000199">
    <property type="protein sequence ID" value="MBS2552620.1"/>
    <property type="molecule type" value="Genomic_DNA"/>
</dbReference>
<proteinExistence type="predicted"/>
<evidence type="ECO:0000313" key="3">
    <source>
        <dbReference type="EMBL" id="MBS2552620.1"/>
    </source>
</evidence>
<feature type="transmembrane region" description="Helical" evidence="2">
    <location>
        <begin position="44"/>
        <end position="64"/>
    </location>
</feature>
<dbReference type="Proteomes" id="UP000730482">
    <property type="component" value="Unassembled WGS sequence"/>
</dbReference>
<name>A0ABS5L2S5_9ACTN</name>